<evidence type="ECO:0000313" key="2">
    <source>
        <dbReference type="EMBL" id="PSL42410.1"/>
    </source>
</evidence>
<dbReference type="Proteomes" id="UP000242310">
    <property type="component" value="Unassembled WGS sequence"/>
</dbReference>
<feature type="compositionally biased region" description="Acidic residues" evidence="1">
    <location>
        <begin position="29"/>
        <end position="81"/>
    </location>
</feature>
<keyword evidence="3" id="KW-1185">Reference proteome</keyword>
<dbReference type="AlphaFoldDB" id="A0A2P8H8A0"/>
<organism evidence="2 3">
    <name type="scientific">Salsuginibacillus halophilus</name>
    <dbReference type="NCBI Taxonomy" id="517424"/>
    <lineage>
        <taxon>Bacteria</taxon>
        <taxon>Bacillati</taxon>
        <taxon>Bacillota</taxon>
        <taxon>Bacilli</taxon>
        <taxon>Bacillales</taxon>
        <taxon>Bacillaceae</taxon>
        <taxon>Salsuginibacillus</taxon>
    </lineage>
</organism>
<accession>A0A2P8H8A0</accession>
<gene>
    <name evidence="2" type="ORF">B0H94_11513</name>
</gene>
<evidence type="ECO:0000256" key="1">
    <source>
        <dbReference type="SAM" id="MobiDB-lite"/>
    </source>
</evidence>
<dbReference type="PROSITE" id="PS51257">
    <property type="entry name" value="PROKAR_LIPOPROTEIN"/>
    <property type="match status" value="1"/>
</dbReference>
<dbReference type="EMBL" id="PYAV01000015">
    <property type="protein sequence ID" value="PSL42410.1"/>
    <property type="molecule type" value="Genomic_DNA"/>
</dbReference>
<name>A0A2P8H8A0_9BACI</name>
<dbReference type="RefSeq" id="WP_146139952.1">
    <property type="nucleotide sequence ID" value="NZ_PYAV01000015.1"/>
</dbReference>
<reference evidence="2 3" key="1">
    <citation type="submission" date="2018-03" db="EMBL/GenBank/DDBJ databases">
        <title>Genomic Encyclopedia of Type Strains, Phase III (KMG-III): the genomes of soil and plant-associated and newly described type strains.</title>
        <authorList>
            <person name="Whitman W."/>
        </authorList>
    </citation>
    <scope>NUCLEOTIDE SEQUENCE [LARGE SCALE GENOMIC DNA]</scope>
    <source>
        <strain evidence="2 3">CGMCC 1.07653</strain>
    </source>
</reference>
<comment type="caution">
    <text evidence="2">The sequence shown here is derived from an EMBL/GenBank/DDBJ whole genome shotgun (WGS) entry which is preliminary data.</text>
</comment>
<sequence length="81" mass="8677">MKKFMMTLGISALAGLTACGTTGDGDQQMPEEGDVGEDEVEDVGGGEDESEAETEEVELDEEGDPEDEDEDQDDAEDDEDE</sequence>
<evidence type="ECO:0000313" key="3">
    <source>
        <dbReference type="Proteomes" id="UP000242310"/>
    </source>
</evidence>
<proteinExistence type="predicted"/>
<protein>
    <submittedName>
        <fullName evidence="2">Uncharacterized protein</fullName>
    </submittedName>
</protein>
<feature type="region of interest" description="Disordered" evidence="1">
    <location>
        <begin position="17"/>
        <end position="81"/>
    </location>
</feature>